<proteinExistence type="predicted"/>
<dbReference type="OrthoDB" id="1522859at2"/>
<dbReference type="PANTHER" id="PTHR34978">
    <property type="entry name" value="POSSIBLE SENSOR-TRANSDUCER PROTEIN BLAR"/>
    <property type="match status" value="1"/>
</dbReference>
<reference evidence="4 5" key="1">
    <citation type="submission" date="2019-05" db="EMBL/GenBank/DDBJ databases">
        <title>Genome sequencing of F202Z8.</title>
        <authorList>
            <person name="Kwon Y.M."/>
        </authorList>
    </citation>
    <scope>NUCLEOTIDE SEQUENCE [LARGE SCALE GENOMIC DNA]</scope>
    <source>
        <strain evidence="4 5">F202Z8</strain>
    </source>
</reference>
<keyword evidence="2" id="KW-1133">Transmembrane helix</keyword>
<sequence>MLLYILKSVACMAIFFVFYKVFLEKESVHVFKRFYLLLAVGAALLIPAIVFTDYVVVEPVPYIETPQTVVTDYDYIGIPSAFEKDVLDIEPVLWTIYFLGFTFFGLRFIQNLRQVIARIRKNPKQKSSNFIQVLLQESFPPHTFFQYIFLNKKELESNAIPKEVLLHEETHARQRHSLDVVSIELLQVIFWFNPFVYVFKKAIKLNHEFLADSAVLQKEINPTTYQNTLLSYLSPDSEKKYQPSLANAINYSSYSSIKKRFTIMKTRTSRKSIGLRSILLLPLLALLVYGFSNRESVYQEATSEIYVETRSECEDLEHLTIRLYDNKLDIEGKTFETGMDWLTYLDTTYGPSSENDEGANIHFALINEDNSENNIKGLLSAFSGGVWQVHESPSEKQLLEYDRLSKKYNAIPIEKRIIPSKDLKILKTIYNNMTDIQKQDAQPFPNCLPKNSQQGATKKQIKEYNALAKKYNRQLSEEKNIRIYKPEVERLEYLYALMTQEQKENAETFPDFPEPPPSPKAPKAPKVSKGEQSAIPPPPKTPKPTGTPDKNEKEFAEEAVDEIIANQDPYDFVTVPVATSYSSNSTLNYRGSEAIQHNSAMQKIDERQELNEHHFIPKPSDPPAPKSPLDHVVEMAKKGAVFYYEGNKISSDEAISILKKNKSINIETRGSNGNKPVVKLSTAPITID</sequence>
<dbReference type="InterPro" id="IPR052173">
    <property type="entry name" value="Beta-lactam_resp_regulator"/>
</dbReference>
<evidence type="ECO:0000256" key="1">
    <source>
        <dbReference type="SAM" id="MobiDB-lite"/>
    </source>
</evidence>
<protein>
    <submittedName>
        <fullName evidence="4">M56 family metallopeptidase</fullName>
    </submittedName>
</protein>
<keyword evidence="2" id="KW-0812">Transmembrane</keyword>
<feature type="transmembrane region" description="Helical" evidence="2">
    <location>
        <begin position="273"/>
        <end position="292"/>
    </location>
</feature>
<dbReference type="AlphaFoldDB" id="A0A5B7SSX3"/>
<keyword evidence="5" id="KW-1185">Reference proteome</keyword>
<dbReference type="KEGG" id="asag:FGM00_14670"/>
<dbReference type="Proteomes" id="UP000310017">
    <property type="component" value="Chromosome"/>
</dbReference>
<dbReference type="PANTHER" id="PTHR34978:SF3">
    <property type="entry name" value="SLR0241 PROTEIN"/>
    <property type="match status" value="1"/>
</dbReference>
<feature type="domain" description="Peptidase M56" evidence="3">
    <location>
        <begin position="164"/>
        <end position="263"/>
    </location>
</feature>
<evidence type="ECO:0000313" key="4">
    <source>
        <dbReference type="EMBL" id="QCX01292.1"/>
    </source>
</evidence>
<gene>
    <name evidence="4" type="ORF">FGM00_14670</name>
</gene>
<feature type="transmembrane region" description="Helical" evidence="2">
    <location>
        <begin position="35"/>
        <end position="57"/>
    </location>
</feature>
<dbReference type="EMBL" id="CP040710">
    <property type="protein sequence ID" value="QCX01292.1"/>
    <property type="molecule type" value="Genomic_DNA"/>
</dbReference>
<dbReference type="CDD" id="cd07341">
    <property type="entry name" value="M56_BlaR1_MecR1_like"/>
    <property type="match status" value="1"/>
</dbReference>
<name>A0A5B7SSX3_9FLAO</name>
<organism evidence="4 5">
    <name type="scientific">Aggregatimonas sangjinii</name>
    <dbReference type="NCBI Taxonomy" id="2583587"/>
    <lineage>
        <taxon>Bacteria</taxon>
        <taxon>Pseudomonadati</taxon>
        <taxon>Bacteroidota</taxon>
        <taxon>Flavobacteriia</taxon>
        <taxon>Flavobacteriales</taxon>
        <taxon>Flavobacteriaceae</taxon>
        <taxon>Aggregatimonas</taxon>
    </lineage>
</organism>
<evidence type="ECO:0000256" key="2">
    <source>
        <dbReference type="SAM" id="Phobius"/>
    </source>
</evidence>
<feature type="region of interest" description="Disordered" evidence="1">
    <location>
        <begin position="504"/>
        <end position="554"/>
    </location>
</feature>
<dbReference type="Pfam" id="PF05569">
    <property type="entry name" value="Peptidase_M56"/>
    <property type="match status" value="1"/>
</dbReference>
<keyword evidence="2" id="KW-0472">Membrane</keyword>
<feature type="compositionally biased region" description="Pro residues" evidence="1">
    <location>
        <begin position="512"/>
        <end position="522"/>
    </location>
</feature>
<feature type="region of interest" description="Disordered" evidence="1">
    <location>
        <begin position="667"/>
        <end position="688"/>
    </location>
</feature>
<dbReference type="InterPro" id="IPR008756">
    <property type="entry name" value="Peptidase_M56"/>
</dbReference>
<dbReference type="RefSeq" id="WP_138853631.1">
    <property type="nucleotide sequence ID" value="NZ_CP040710.1"/>
</dbReference>
<evidence type="ECO:0000313" key="5">
    <source>
        <dbReference type="Proteomes" id="UP000310017"/>
    </source>
</evidence>
<feature type="transmembrane region" description="Helical" evidence="2">
    <location>
        <begin position="92"/>
        <end position="109"/>
    </location>
</feature>
<feature type="transmembrane region" description="Helical" evidence="2">
    <location>
        <begin position="6"/>
        <end position="23"/>
    </location>
</feature>
<accession>A0A5B7SSX3</accession>
<evidence type="ECO:0000259" key="3">
    <source>
        <dbReference type="Pfam" id="PF05569"/>
    </source>
</evidence>